<dbReference type="Proteomes" id="UP001497482">
    <property type="component" value="Chromosome 3"/>
</dbReference>
<reference evidence="2 3" key="1">
    <citation type="submission" date="2024-04" db="EMBL/GenBank/DDBJ databases">
        <authorList>
            <person name="Waldvogel A.-M."/>
            <person name="Schoenle A."/>
        </authorList>
    </citation>
    <scope>NUCLEOTIDE SEQUENCE [LARGE SCALE GENOMIC DNA]</scope>
</reference>
<organism evidence="2 3">
    <name type="scientific">Knipowitschia caucasica</name>
    <name type="common">Caucasian dwarf goby</name>
    <name type="synonym">Pomatoschistus caucasicus</name>
    <dbReference type="NCBI Taxonomy" id="637954"/>
    <lineage>
        <taxon>Eukaryota</taxon>
        <taxon>Metazoa</taxon>
        <taxon>Chordata</taxon>
        <taxon>Craniata</taxon>
        <taxon>Vertebrata</taxon>
        <taxon>Euteleostomi</taxon>
        <taxon>Actinopterygii</taxon>
        <taxon>Neopterygii</taxon>
        <taxon>Teleostei</taxon>
        <taxon>Neoteleostei</taxon>
        <taxon>Acanthomorphata</taxon>
        <taxon>Gobiaria</taxon>
        <taxon>Gobiiformes</taxon>
        <taxon>Gobioidei</taxon>
        <taxon>Gobiidae</taxon>
        <taxon>Gobiinae</taxon>
        <taxon>Knipowitschia</taxon>
    </lineage>
</organism>
<protein>
    <submittedName>
        <fullName evidence="2">Uncharacterized protein</fullName>
    </submittedName>
</protein>
<feature type="region of interest" description="Disordered" evidence="1">
    <location>
        <begin position="97"/>
        <end position="116"/>
    </location>
</feature>
<proteinExistence type="predicted"/>
<accession>A0AAV2LSC3</accession>
<evidence type="ECO:0000313" key="3">
    <source>
        <dbReference type="Proteomes" id="UP001497482"/>
    </source>
</evidence>
<evidence type="ECO:0000313" key="2">
    <source>
        <dbReference type="EMBL" id="CAL1602322.1"/>
    </source>
</evidence>
<dbReference type="EMBL" id="OZ035825">
    <property type="protein sequence ID" value="CAL1602322.1"/>
    <property type="molecule type" value="Genomic_DNA"/>
</dbReference>
<gene>
    <name evidence="2" type="ORF">KC01_LOCUS30109</name>
</gene>
<dbReference type="AlphaFoldDB" id="A0AAV2LSC3"/>
<name>A0AAV2LSC3_KNICA</name>
<sequence length="116" mass="12952">MRRIDSPLRYDYRSATDSPLAATPRISYNFLHQLPATNSTGHRYDSRTARRYDATACYNSCPVRFYDSAAPLDSQHTTTTPGTELLIPHTAQTRGFPLPVTPCVTRPLAGGARRRP</sequence>
<keyword evidence="3" id="KW-1185">Reference proteome</keyword>
<evidence type="ECO:0000256" key="1">
    <source>
        <dbReference type="SAM" id="MobiDB-lite"/>
    </source>
</evidence>